<dbReference type="Proteomes" id="UP001501771">
    <property type="component" value="Unassembled WGS sequence"/>
</dbReference>
<evidence type="ECO:0000313" key="2">
    <source>
        <dbReference type="Proteomes" id="UP001501771"/>
    </source>
</evidence>
<name>A0ABN2Z1P6_9ACTN</name>
<dbReference type="RefSeq" id="WP_344145846.1">
    <property type="nucleotide sequence ID" value="NZ_BAAAQR010000001.1"/>
</dbReference>
<dbReference type="EMBL" id="BAAAQR010000001">
    <property type="protein sequence ID" value="GAA2135441.1"/>
    <property type="molecule type" value="Genomic_DNA"/>
</dbReference>
<gene>
    <name evidence="1" type="ORF">GCM10009844_00700</name>
</gene>
<evidence type="ECO:0000313" key="1">
    <source>
        <dbReference type="EMBL" id="GAA2135441.1"/>
    </source>
</evidence>
<keyword evidence="2" id="KW-1185">Reference proteome</keyword>
<sequence length="827" mass="91332">MTAPYRIVRDGDRIVLPPVASADEGGISFSTWTDAEPALRRFCRAARKGRKRGQEWVEVEVALVHRPDNDYNRNAVSVAAPATVGADVEARHLGYLFDHYLREVGMGLIPELAGLESENPDGFIEIVCTAQVWGSEDLTLALPDGHTLGVAIVEYLDGVAGDLLPGTPTPTARSRAAAKRLIVPAGTVPESDHRHRRKVTETEQALGWVRSFAGPPAAVGTVIVSLARPARGGPRRLVVKGSSAGLLGEVVLGHLFLFDERHRADVLSQLLGAGVDAARPLRLGESDQPGLVEWPADWPRDQVPNMWTQWFPDRLELRPRDPSTGRSWTTIATYNPTTRTLWVEDSRLIAPSRVYAARVGLPVEHIGLPRSPWNLEDEIPYTDLYDVSLRPLDRDYEPDVRPCDQVVALLPDGLFPPGVPGWRHPDAAPQRTETDEEFLLLERYVTERTRLFGPLELSPTIGRCRLCGQPGVEFTALVCSEAVTYCHGCLASAANGKIRDRARAADALRRLGELEFDGAPMLEAQLDTLHIDPADPASPSLVDQLLLLRFAVRRGQFPWTLLLEEAGFAEDGLRLSRGTLIRARDGHLCQSLREKAVCDFLHQHDVAHDREPRYPADPDYNPTGLRRADWRLANGTYVEMWGLPNDPAYAAKMVAKRSLAVRHGIRLIELTDSDLPRLPAAFAAWLPPGTAAETTWTWSPVTARDQLKTREPRGDTRGNNEFNSALRTGRLDRCREAVELQREGFTRKEIGEWFDVGGETVKAMLRDGKFYADPASDPGRAAVAQAAADAKRSGLTRAQFQLGQKVSAPKAQEAWRDADVLDPQADI</sequence>
<reference evidence="1 2" key="1">
    <citation type="journal article" date="2019" name="Int. J. Syst. Evol. Microbiol.">
        <title>The Global Catalogue of Microorganisms (GCM) 10K type strain sequencing project: providing services to taxonomists for standard genome sequencing and annotation.</title>
        <authorList>
            <consortium name="The Broad Institute Genomics Platform"/>
            <consortium name="The Broad Institute Genome Sequencing Center for Infectious Disease"/>
            <person name="Wu L."/>
            <person name="Ma J."/>
        </authorList>
    </citation>
    <scope>NUCLEOTIDE SEQUENCE [LARGE SCALE GENOMIC DNA]</scope>
    <source>
        <strain evidence="1 2">JCM 16022</strain>
    </source>
</reference>
<protein>
    <submittedName>
        <fullName evidence="1">Uncharacterized protein</fullName>
    </submittedName>
</protein>
<accession>A0ABN2Z1P6</accession>
<comment type="caution">
    <text evidence="1">The sequence shown here is derived from an EMBL/GenBank/DDBJ whole genome shotgun (WGS) entry which is preliminary data.</text>
</comment>
<proteinExistence type="predicted"/>
<organism evidence="1 2">
    <name type="scientific">Nocardioides koreensis</name>
    <dbReference type="NCBI Taxonomy" id="433651"/>
    <lineage>
        <taxon>Bacteria</taxon>
        <taxon>Bacillati</taxon>
        <taxon>Actinomycetota</taxon>
        <taxon>Actinomycetes</taxon>
        <taxon>Propionibacteriales</taxon>
        <taxon>Nocardioidaceae</taxon>
        <taxon>Nocardioides</taxon>
    </lineage>
</organism>